<dbReference type="AlphaFoldDB" id="A0A0F5YLG0"/>
<dbReference type="Gene3D" id="3.40.50.980">
    <property type="match status" value="2"/>
</dbReference>
<dbReference type="InterPro" id="IPR036736">
    <property type="entry name" value="ACP-like_sf"/>
</dbReference>
<keyword evidence="4" id="KW-0597">Phosphoprotein</keyword>
<dbReference type="Proteomes" id="UP000033607">
    <property type="component" value="Unassembled WGS sequence"/>
</dbReference>
<dbReference type="GO" id="GO:0005829">
    <property type="term" value="C:cytosol"/>
    <property type="evidence" value="ECO:0007669"/>
    <property type="project" value="TreeGrafter"/>
</dbReference>
<dbReference type="InterPro" id="IPR000873">
    <property type="entry name" value="AMP-dep_synth/lig_dom"/>
</dbReference>
<dbReference type="Gene3D" id="2.30.38.10">
    <property type="entry name" value="Luciferase, Domain 3"/>
    <property type="match status" value="1"/>
</dbReference>
<comment type="caution">
    <text evidence="6">The sequence shown here is derived from an EMBL/GenBank/DDBJ whole genome shotgun (WGS) entry which is preliminary data.</text>
</comment>
<dbReference type="PANTHER" id="PTHR45527:SF14">
    <property type="entry name" value="PLIPASTATIN SYNTHASE SUBUNIT B"/>
    <property type="match status" value="1"/>
</dbReference>
<dbReference type="InterPro" id="IPR025110">
    <property type="entry name" value="AMP-bd_C"/>
</dbReference>
<dbReference type="InterPro" id="IPR029058">
    <property type="entry name" value="AB_hydrolase_fold"/>
</dbReference>
<dbReference type="Pfam" id="PF00501">
    <property type="entry name" value="AMP-binding"/>
    <property type="match status" value="1"/>
</dbReference>
<evidence type="ECO:0000256" key="4">
    <source>
        <dbReference type="ARBA" id="ARBA00022553"/>
    </source>
</evidence>
<dbReference type="Gene3D" id="3.40.50.1820">
    <property type="entry name" value="alpha/beta hydrolase"/>
    <property type="match status" value="1"/>
</dbReference>
<dbReference type="PANTHER" id="PTHR45527">
    <property type="entry name" value="NONRIBOSOMAL PEPTIDE SYNTHETASE"/>
    <property type="match status" value="1"/>
</dbReference>
<dbReference type="GO" id="GO:0031177">
    <property type="term" value="F:phosphopantetheine binding"/>
    <property type="evidence" value="ECO:0007669"/>
    <property type="project" value="InterPro"/>
</dbReference>
<dbReference type="PROSITE" id="PS00012">
    <property type="entry name" value="PHOSPHOPANTETHEINE"/>
    <property type="match status" value="1"/>
</dbReference>
<comment type="similarity">
    <text evidence="2">Belongs to the ATP-dependent AMP-binding enzyme family.</text>
</comment>
<dbReference type="SUPFAM" id="SSF56801">
    <property type="entry name" value="Acetyl-CoA synthetase-like"/>
    <property type="match status" value="1"/>
</dbReference>
<dbReference type="PROSITE" id="PS50075">
    <property type="entry name" value="CARRIER"/>
    <property type="match status" value="1"/>
</dbReference>
<reference evidence="6 7" key="1">
    <citation type="submission" date="2015-06" db="EMBL/GenBank/DDBJ databases">
        <title>Draft genome assembly of filamentous brackish cyanobacterium Limnoraphis robusta strain CS-951.</title>
        <authorList>
            <person name="Willis A."/>
            <person name="Parks M."/>
            <person name="Burford M.A."/>
        </authorList>
    </citation>
    <scope>NUCLEOTIDE SEQUENCE [LARGE SCALE GENOMIC DNA]</scope>
    <source>
        <strain evidence="6 7">CS-951</strain>
    </source>
</reference>
<evidence type="ECO:0000256" key="2">
    <source>
        <dbReference type="ARBA" id="ARBA00006432"/>
    </source>
</evidence>
<dbReference type="FunFam" id="3.30.300.30:FF:000010">
    <property type="entry name" value="Enterobactin synthetase component F"/>
    <property type="match status" value="1"/>
</dbReference>
<protein>
    <submittedName>
        <fullName evidence="6">Amino acid adenylation protein</fullName>
    </submittedName>
</protein>
<dbReference type="FunFam" id="2.30.38.10:FF:000001">
    <property type="entry name" value="Non-ribosomal peptide synthetase PvdI"/>
    <property type="match status" value="1"/>
</dbReference>
<dbReference type="FunFam" id="3.40.50.980:FF:000001">
    <property type="entry name" value="Non-ribosomal peptide synthetase"/>
    <property type="match status" value="1"/>
</dbReference>
<dbReference type="InterPro" id="IPR001242">
    <property type="entry name" value="Condensation_dom"/>
</dbReference>
<dbReference type="Pfam" id="PF13193">
    <property type="entry name" value="AMP-binding_C"/>
    <property type="match status" value="1"/>
</dbReference>
<feature type="domain" description="Carrier" evidence="5">
    <location>
        <begin position="1047"/>
        <end position="1122"/>
    </location>
</feature>
<dbReference type="GO" id="GO:0044550">
    <property type="term" value="P:secondary metabolite biosynthetic process"/>
    <property type="evidence" value="ECO:0007669"/>
    <property type="project" value="UniProtKB-ARBA"/>
</dbReference>
<dbReference type="Gene3D" id="3.30.559.10">
    <property type="entry name" value="Chloramphenicol acetyltransferase-like domain"/>
    <property type="match status" value="1"/>
</dbReference>
<proteinExistence type="inferred from homology"/>
<dbReference type="Pfam" id="PF18563">
    <property type="entry name" value="TubC_N"/>
    <property type="match status" value="1"/>
</dbReference>
<dbReference type="SUPFAM" id="SSF47336">
    <property type="entry name" value="ACP-like"/>
    <property type="match status" value="1"/>
</dbReference>
<dbReference type="SMART" id="SM00823">
    <property type="entry name" value="PKS_PP"/>
    <property type="match status" value="1"/>
</dbReference>
<evidence type="ECO:0000256" key="3">
    <source>
        <dbReference type="ARBA" id="ARBA00022450"/>
    </source>
</evidence>
<dbReference type="FunFam" id="3.40.50.12780:FF:000012">
    <property type="entry name" value="Non-ribosomal peptide synthetase"/>
    <property type="match status" value="1"/>
</dbReference>
<dbReference type="FunFam" id="3.30.559.10:FF:000012">
    <property type="entry name" value="Non-ribosomal peptide synthetase"/>
    <property type="match status" value="1"/>
</dbReference>
<dbReference type="GO" id="GO:0003824">
    <property type="term" value="F:catalytic activity"/>
    <property type="evidence" value="ECO:0007669"/>
    <property type="project" value="InterPro"/>
</dbReference>
<dbReference type="NCBIfam" id="TIGR01733">
    <property type="entry name" value="AA-adenyl-dom"/>
    <property type="match status" value="1"/>
</dbReference>
<dbReference type="InterPro" id="IPR044894">
    <property type="entry name" value="TubC_N_sf"/>
</dbReference>
<dbReference type="FunFam" id="1.10.1200.10:FF:000005">
    <property type="entry name" value="Nonribosomal peptide synthetase 1"/>
    <property type="match status" value="1"/>
</dbReference>
<dbReference type="EMBL" id="LATL02000156">
    <property type="protein sequence ID" value="KKD39744.1"/>
    <property type="molecule type" value="Genomic_DNA"/>
</dbReference>
<evidence type="ECO:0000313" key="6">
    <source>
        <dbReference type="EMBL" id="KKD39744.1"/>
    </source>
</evidence>
<comment type="cofactor">
    <cofactor evidence="1">
        <name>pantetheine 4'-phosphate</name>
        <dbReference type="ChEBI" id="CHEBI:47942"/>
    </cofactor>
</comment>
<gene>
    <name evidence="6" type="ORF">WN50_01685</name>
</gene>
<dbReference type="InterPro" id="IPR020845">
    <property type="entry name" value="AMP-binding_CS"/>
</dbReference>
<evidence type="ECO:0000256" key="1">
    <source>
        <dbReference type="ARBA" id="ARBA00001957"/>
    </source>
</evidence>
<accession>A0A0F5YLG0</accession>
<sequence length="1142" mass="129806">MKSIDEFLLDLYRLDVKLWVEGADKNTNLEKRLRFSAPEELLTDDLIHQLKQRKSEIISFISQVQQSVQSPLEAIQPVSRQQNLPLSFAQQRLWFLEQLQPDTATYTIPSAVRLTGELNIELFEKSLNEIIRRHEILRTNFIIQDGQPVQVISQNATLKTHSLNLQHLDPTKQETEVIRLLSEETQKPFNLAKDLLLRVTLLKLDQAEFVVLLTMHHIISDGWSMEIFIRELVTIYTAFCEDKPSPLPELSLQYADFAVWQRQWLQGEVLEKQLSYWKQQLQGTLPVLQLPSDFPRSRVQSFRGDNQTFVISEDLTQKIKAISQAEGVTLFVILLAVFNVLLYRYTGLEDIIVGSPVANRNRKEIEGLIGFFVNTLVLRNSLKGNPTFREFLQRVKKTTWEAYDHQDLPFEKLVEQLHPERDLSYNPLFQVKFRLENAPQNEFKLPGLSLTSLKQTNPTAKLDLSLDIYETSSELVGGFEYNQDLFKAETISRLVEHFQTLLEEIVKNPDKRIGELSLLTPSEQHQIFKAWNQTQKNYTEHLCFHHLFEQQVNQTPDAIALIFQDEQLTYQEVNRRSNQLAHYLIKKGVKPEVKVGICFERSFEMIIALLGIFKAGGAYLPLDANYPAERLAYMVEDSQISVLLTQSHLSISQTSDLDVICLDKDWNIISQETPENPQVSVSPDNLAYLIYTSGSTGLPKGVLIQHSGLVNLTEDKIRVCQVHSDSCVLQFFSFSFDASIPEIIMALASGGKLCLAPVETLLPGQDLLTLLREKNITHITITPSALAATPFENLPALEMVLVGGEAPSVDLIEKWSKNRRFINAYGPTEVTVNASMVECGNGYSNQPTIRPSTNKQLYVLDANLQPVPVGVLGELYIAGVGLARGYLNQPEKTAQTFIPNPFYSPSEFENTSNRLYKTGDLAGYLPDGSIKLFGRVDHQVKIRGFRIEPGEIEVLLNQYPQVRNSVVIVQEEPGKDKRLVAYFVVNSGINLTSKELRNFLKEKLPEYMIPSSFVELETIPLTPNRKVDHQALSNLYQEPSTSEEFVAPRNATEEILADIFAKVLEVERVGIYDDFFELGGHSLLATQLIAQLLPRFPVHITVIDLFEASNVASLAELLQKKQTINKLQTPVETEEEREEIEF</sequence>
<dbReference type="InterPro" id="IPR009081">
    <property type="entry name" value="PP-bd_ACP"/>
</dbReference>
<keyword evidence="3" id="KW-0596">Phosphopantetheine</keyword>
<dbReference type="Gene3D" id="3.30.300.30">
    <property type="match status" value="1"/>
</dbReference>
<organism evidence="6 7">
    <name type="scientific">Limnoraphis robusta CS-951</name>
    <dbReference type="NCBI Taxonomy" id="1637645"/>
    <lineage>
        <taxon>Bacteria</taxon>
        <taxon>Bacillati</taxon>
        <taxon>Cyanobacteriota</taxon>
        <taxon>Cyanophyceae</taxon>
        <taxon>Oscillatoriophycideae</taxon>
        <taxon>Oscillatoriales</taxon>
        <taxon>Sirenicapillariaceae</taxon>
        <taxon>Limnoraphis</taxon>
    </lineage>
</organism>
<dbReference type="Pfam" id="PF00550">
    <property type="entry name" value="PP-binding"/>
    <property type="match status" value="1"/>
</dbReference>
<dbReference type="InterPro" id="IPR041464">
    <property type="entry name" value="TubC_N"/>
</dbReference>
<dbReference type="GO" id="GO:0008610">
    <property type="term" value="P:lipid biosynthetic process"/>
    <property type="evidence" value="ECO:0007669"/>
    <property type="project" value="UniProtKB-ARBA"/>
</dbReference>
<dbReference type="PATRIC" id="fig|1637645.4.peg.3158"/>
<dbReference type="CDD" id="cd19531">
    <property type="entry name" value="LCL_NRPS-like"/>
    <property type="match status" value="1"/>
</dbReference>
<dbReference type="OrthoDB" id="9778383at2"/>
<dbReference type="InterPro" id="IPR023213">
    <property type="entry name" value="CAT-like_dom_sf"/>
</dbReference>
<dbReference type="RefSeq" id="WP_046276764.1">
    <property type="nucleotide sequence ID" value="NZ_LATL02000156.1"/>
</dbReference>
<dbReference type="InterPro" id="IPR020806">
    <property type="entry name" value="PKS_PP-bd"/>
</dbReference>
<dbReference type="InterPro" id="IPR045851">
    <property type="entry name" value="AMP-bd_C_sf"/>
</dbReference>
<evidence type="ECO:0000259" key="5">
    <source>
        <dbReference type="PROSITE" id="PS50075"/>
    </source>
</evidence>
<name>A0A0F5YLG0_9CYAN</name>
<dbReference type="GO" id="GO:0043041">
    <property type="term" value="P:amino acid activation for nonribosomal peptide biosynthetic process"/>
    <property type="evidence" value="ECO:0007669"/>
    <property type="project" value="TreeGrafter"/>
</dbReference>
<evidence type="ECO:0000313" key="7">
    <source>
        <dbReference type="Proteomes" id="UP000033607"/>
    </source>
</evidence>
<dbReference type="PROSITE" id="PS00455">
    <property type="entry name" value="AMP_BINDING"/>
    <property type="match status" value="1"/>
</dbReference>
<dbReference type="InterPro" id="IPR010071">
    <property type="entry name" value="AA_adenyl_dom"/>
</dbReference>
<dbReference type="CDD" id="cd17652">
    <property type="entry name" value="A_NRPS_CmdD_like"/>
    <property type="match status" value="1"/>
</dbReference>
<dbReference type="Pfam" id="PF00668">
    <property type="entry name" value="Condensation"/>
    <property type="match status" value="1"/>
</dbReference>
<dbReference type="Gene3D" id="3.30.559.30">
    <property type="entry name" value="Nonribosomal peptide synthetase, condensation domain"/>
    <property type="match status" value="1"/>
</dbReference>
<dbReference type="InterPro" id="IPR006162">
    <property type="entry name" value="Ppantetheine_attach_site"/>
</dbReference>
<dbReference type="Gene3D" id="1.10.10.1830">
    <property type="entry name" value="Non-ribosomal peptide synthase, adenylation domain"/>
    <property type="match status" value="1"/>
</dbReference>
<dbReference type="SUPFAM" id="SSF52777">
    <property type="entry name" value="CoA-dependent acyltransferases"/>
    <property type="match status" value="2"/>
</dbReference>